<evidence type="ECO:0000313" key="2">
    <source>
        <dbReference type="WBParaSite" id="maker-uti_cns_0016704-snap-gene-0.3-mRNA-1"/>
    </source>
</evidence>
<dbReference type="AlphaFoldDB" id="A0A1I8IUA5"/>
<proteinExistence type="predicted"/>
<organism evidence="1 2">
    <name type="scientific">Macrostomum lignano</name>
    <dbReference type="NCBI Taxonomy" id="282301"/>
    <lineage>
        <taxon>Eukaryota</taxon>
        <taxon>Metazoa</taxon>
        <taxon>Spiralia</taxon>
        <taxon>Lophotrochozoa</taxon>
        <taxon>Platyhelminthes</taxon>
        <taxon>Rhabditophora</taxon>
        <taxon>Macrostomorpha</taxon>
        <taxon>Macrostomida</taxon>
        <taxon>Macrostomidae</taxon>
        <taxon>Macrostomum</taxon>
    </lineage>
</organism>
<evidence type="ECO:0000313" key="1">
    <source>
        <dbReference type="Proteomes" id="UP000095280"/>
    </source>
</evidence>
<sequence length="127" mass="13781">MAACGHVLVLLTEHSARSAVFYHCVMFAEWLGVGLSCCSSPTAGFSCGRRCGLCYDAQGLDFSGQPVADSLDELGSAIVAPERTHPAVVLEQSYVRKLARKLPPAGYLAHTSGEPMWVVRARRERDR</sequence>
<name>A0A1I8IUA5_9PLAT</name>
<dbReference type="WBParaSite" id="maker-uti_cns_0016704-snap-gene-0.3-mRNA-1">
    <property type="protein sequence ID" value="maker-uti_cns_0016704-snap-gene-0.3-mRNA-1"/>
    <property type="gene ID" value="maker-uti_cns_0016704-snap-gene-0.3"/>
</dbReference>
<dbReference type="Proteomes" id="UP000095280">
    <property type="component" value="Unplaced"/>
</dbReference>
<reference evidence="2" key="1">
    <citation type="submission" date="2016-11" db="UniProtKB">
        <authorList>
            <consortium name="WormBaseParasite"/>
        </authorList>
    </citation>
    <scope>IDENTIFICATION</scope>
</reference>
<protein>
    <submittedName>
        <fullName evidence="2">Radical SAM protein</fullName>
    </submittedName>
</protein>
<keyword evidence="1" id="KW-1185">Reference proteome</keyword>
<accession>A0A1I8IUA5</accession>